<dbReference type="GO" id="GO:0047545">
    <property type="term" value="F:(S)-2-hydroxyglutarate dehydrogenase activity"/>
    <property type="evidence" value="ECO:0007669"/>
    <property type="project" value="UniProtKB-EC"/>
</dbReference>
<evidence type="ECO:0000256" key="4">
    <source>
        <dbReference type="ARBA" id="ARBA00023002"/>
    </source>
</evidence>
<comment type="similarity">
    <text evidence="6">Belongs to the L2HGDH family.</text>
</comment>
<evidence type="ECO:0000256" key="2">
    <source>
        <dbReference type="ARBA" id="ARBA00022630"/>
    </source>
</evidence>
<dbReference type="PANTHER" id="PTHR43104">
    <property type="entry name" value="L-2-HYDROXYGLUTARATE DEHYDROGENASE, MITOCHONDRIAL"/>
    <property type="match status" value="1"/>
</dbReference>
<keyword evidence="11" id="KW-1185">Reference proteome</keyword>
<keyword evidence="3" id="KW-0274">FAD</keyword>
<dbReference type="PANTHER" id="PTHR43104:SF2">
    <property type="entry name" value="L-2-HYDROXYGLUTARATE DEHYDROGENASE, MITOCHONDRIAL"/>
    <property type="match status" value="1"/>
</dbReference>
<dbReference type="NCBIfam" id="NF008726">
    <property type="entry name" value="PRK11728.1"/>
    <property type="match status" value="1"/>
</dbReference>
<evidence type="ECO:0000256" key="7">
    <source>
        <dbReference type="ARBA" id="ARBA00038878"/>
    </source>
</evidence>
<dbReference type="Gene3D" id="3.30.9.10">
    <property type="entry name" value="D-Amino Acid Oxidase, subunit A, domain 2"/>
    <property type="match status" value="2"/>
</dbReference>
<keyword evidence="4" id="KW-0560">Oxidoreductase</keyword>
<dbReference type="InterPro" id="IPR036188">
    <property type="entry name" value="FAD/NAD-bd_sf"/>
</dbReference>
<proteinExistence type="inferred from homology"/>
<comment type="cofactor">
    <cofactor evidence="1">
        <name>FAD</name>
        <dbReference type="ChEBI" id="CHEBI:57692"/>
    </cofactor>
</comment>
<gene>
    <name evidence="10" type="ORF">GBAR_LOCUS20985</name>
</gene>
<sequence length="364" mass="40306">MTLARRHPDLRFAVLEKEGEIAQHQTGHNSGVIHAGIYYAPGSQKAGFCYTGNLELRKYCDERGIDYEMCGKRGKANGVERLELIGRERLREIEPHAAGVKAIWSPETGIVDYRRVCRAYATDFGEMGGELRLNTRVEHVARRGNTVNIDTDQGSIAALGVVNCAGLQADMVARDMGESVGLRIVPFRGEYFSLRPEKERLVNGLIYPVPDPKLPFLGVHFTKRVDGSVEAGPNAVLSLAREGYEKTSFRVGEALDIATHPGFWRMSMTHWRMGMKEQYRSMFKSSFVSSLQKLVPEVQPEDVWRPSAGVRAQAIDDNGGLLQDFRIVQGDRAVHVLNAPSPAATSSLPISRHIASIATVAFEL</sequence>
<reference evidence="10" key="1">
    <citation type="submission" date="2023-03" db="EMBL/GenBank/DDBJ databases">
        <authorList>
            <person name="Steffen K."/>
            <person name="Cardenas P."/>
        </authorList>
    </citation>
    <scope>NUCLEOTIDE SEQUENCE</scope>
</reference>
<feature type="domain" description="FAD dependent oxidoreductase" evidence="9">
    <location>
        <begin position="3"/>
        <end position="356"/>
    </location>
</feature>
<dbReference type="SUPFAM" id="SSF51905">
    <property type="entry name" value="FAD/NAD(P)-binding domain"/>
    <property type="match status" value="1"/>
</dbReference>
<evidence type="ECO:0000256" key="1">
    <source>
        <dbReference type="ARBA" id="ARBA00001974"/>
    </source>
</evidence>
<keyword evidence="2" id="KW-0285">Flavoprotein</keyword>
<evidence type="ECO:0000256" key="3">
    <source>
        <dbReference type="ARBA" id="ARBA00022827"/>
    </source>
</evidence>
<evidence type="ECO:0000256" key="6">
    <source>
        <dbReference type="ARBA" id="ARBA00037941"/>
    </source>
</evidence>
<dbReference type="EC" id="1.1.99.2" evidence="7"/>
<accession>A0AA35SZF3</accession>
<evidence type="ECO:0000313" key="11">
    <source>
        <dbReference type="Proteomes" id="UP001174909"/>
    </source>
</evidence>
<evidence type="ECO:0000256" key="5">
    <source>
        <dbReference type="ARBA" id="ARBA00036066"/>
    </source>
</evidence>
<dbReference type="Proteomes" id="UP001174909">
    <property type="component" value="Unassembled WGS sequence"/>
</dbReference>
<protein>
    <recommendedName>
        <fullName evidence="8">L-2-hydroxyglutarate dehydrogenase, mitochondrial</fullName>
        <ecNumber evidence="7">1.1.99.2</ecNumber>
    </recommendedName>
</protein>
<name>A0AA35SZF3_GEOBA</name>
<comment type="catalytic activity">
    <reaction evidence="5">
        <text>(S)-2-hydroxyglutarate + A = 2-oxoglutarate + AH2</text>
        <dbReference type="Rhea" id="RHEA:21252"/>
        <dbReference type="ChEBI" id="CHEBI:13193"/>
        <dbReference type="ChEBI" id="CHEBI:16782"/>
        <dbReference type="ChEBI" id="CHEBI:16810"/>
        <dbReference type="ChEBI" id="CHEBI:17499"/>
        <dbReference type="EC" id="1.1.99.2"/>
    </reaction>
</comment>
<comment type="caution">
    <text evidence="10">The sequence shown here is derived from an EMBL/GenBank/DDBJ whole genome shotgun (WGS) entry which is preliminary data.</text>
</comment>
<evidence type="ECO:0000259" key="9">
    <source>
        <dbReference type="Pfam" id="PF01266"/>
    </source>
</evidence>
<dbReference type="GO" id="GO:0005737">
    <property type="term" value="C:cytoplasm"/>
    <property type="evidence" value="ECO:0007669"/>
    <property type="project" value="TreeGrafter"/>
</dbReference>
<dbReference type="AlphaFoldDB" id="A0AA35SZF3"/>
<dbReference type="EMBL" id="CASHTH010002945">
    <property type="protein sequence ID" value="CAI8037521.1"/>
    <property type="molecule type" value="Genomic_DNA"/>
</dbReference>
<evidence type="ECO:0000256" key="8">
    <source>
        <dbReference type="ARBA" id="ARBA00041137"/>
    </source>
</evidence>
<organism evidence="10 11">
    <name type="scientific">Geodia barretti</name>
    <name type="common">Barrett's horny sponge</name>
    <dbReference type="NCBI Taxonomy" id="519541"/>
    <lineage>
        <taxon>Eukaryota</taxon>
        <taxon>Metazoa</taxon>
        <taxon>Porifera</taxon>
        <taxon>Demospongiae</taxon>
        <taxon>Heteroscleromorpha</taxon>
        <taxon>Tetractinellida</taxon>
        <taxon>Astrophorina</taxon>
        <taxon>Geodiidae</taxon>
        <taxon>Geodia</taxon>
    </lineage>
</organism>
<dbReference type="InterPro" id="IPR006076">
    <property type="entry name" value="FAD-dep_OxRdtase"/>
</dbReference>
<dbReference type="Gene3D" id="3.50.50.60">
    <property type="entry name" value="FAD/NAD(P)-binding domain"/>
    <property type="match status" value="1"/>
</dbReference>
<evidence type="ECO:0000313" key="10">
    <source>
        <dbReference type="EMBL" id="CAI8037521.1"/>
    </source>
</evidence>
<dbReference type="Pfam" id="PF01266">
    <property type="entry name" value="DAO"/>
    <property type="match status" value="1"/>
</dbReference>